<feature type="transmembrane region" description="Helical" evidence="6">
    <location>
        <begin position="6"/>
        <end position="25"/>
    </location>
</feature>
<reference evidence="7" key="1">
    <citation type="submission" date="2018-05" db="EMBL/GenBank/DDBJ databases">
        <authorList>
            <person name="Lanie J.A."/>
            <person name="Ng W.-L."/>
            <person name="Kazmierczak K.M."/>
            <person name="Andrzejewski T.M."/>
            <person name="Davidsen T.M."/>
            <person name="Wayne K.J."/>
            <person name="Tettelin H."/>
            <person name="Glass J.I."/>
            <person name="Rusch D."/>
            <person name="Podicherti R."/>
            <person name="Tsui H.-C.T."/>
            <person name="Winkler M.E."/>
        </authorList>
    </citation>
    <scope>NUCLEOTIDE SEQUENCE</scope>
</reference>
<keyword evidence="4 6" id="KW-1133">Transmembrane helix</keyword>
<accession>A0A382P351</accession>
<keyword evidence="2" id="KW-1003">Cell membrane</keyword>
<dbReference type="GO" id="GO:0005886">
    <property type="term" value="C:plasma membrane"/>
    <property type="evidence" value="ECO:0007669"/>
    <property type="project" value="UniProtKB-SubCell"/>
</dbReference>
<protein>
    <recommendedName>
        <fullName evidence="8">Biopolymer transporter ExbD</fullName>
    </recommendedName>
</protein>
<dbReference type="GO" id="GO:0022857">
    <property type="term" value="F:transmembrane transporter activity"/>
    <property type="evidence" value="ECO:0007669"/>
    <property type="project" value="InterPro"/>
</dbReference>
<evidence type="ECO:0000256" key="2">
    <source>
        <dbReference type="ARBA" id="ARBA00022475"/>
    </source>
</evidence>
<sequence>VTLSELNVTPMLDLAFVLLIIFVIATP</sequence>
<evidence type="ECO:0000256" key="5">
    <source>
        <dbReference type="ARBA" id="ARBA00023136"/>
    </source>
</evidence>
<dbReference type="EMBL" id="UINC01104222">
    <property type="protein sequence ID" value="SVC67217.1"/>
    <property type="molecule type" value="Genomic_DNA"/>
</dbReference>
<proteinExistence type="predicted"/>
<name>A0A382P351_9ZZZZ</name>
<evidence type="ECO:0000256" key="6">
    <source>
        <dbReference type="SAM" id="Phobius"/>
    </source>
</evidence>
<dbReference type="Pfam" id="PF02472">
    <property type="entry name" value="ExbD"/>
    <property type="match status" value="1"/>
</dbReference>
<keyword evidence="3 6" id="KW-0812">Transmembrane</keyword>
<evidence type="ECO:0008006" key="8">
    <source>
        <dbReference type="Google" id="ProtNLM"/>
    </source>
</evidence>
<comment type="subcellular location">
    <subcellularLocation>
        <location evidence="1">Cell membrane</location>
        <topology evidence="1">Single-pass membrane protein</topology>
    </subcellularLocation>
</comment>
<keyword evidence="5 6" id="KW-0472">Membrane</keyword>
<evidence type="ECO:0000256" key="1">
    <source>
        <dbReference type="ARBA" id="ARBA00004162"/>
    </source>
</evidence>
<evidence type="ECO:0000256" key="3">
    <source>
        <dbReference type="ARBA" id="ARBA00022692"/>
    </source>
</evidence>
<dbReference type="AlphaFoldDB" id="A0A382P351"/>
<feature type="non-terminal residue" evidence="7">
    <location>
        <position position="1"/>
    </location>
</feature>
<gene>
    <name evidence="7" type="ORF">METZ01_LOCUS320071</name>
</gene>
<dbReference type="InterPro" id="IPR003400">
    <property type="entry name" value="ExbD"/>
</dbReference>
<evidence type="ECO:0000313" key="7">
    <source>
        <dbReference type="EMBL" id="SVC67217.1"/>
    </source>
</evidence>
<feature type="non-terminal residue" evidence="7">
    <location>
        <position position="27"/>
    </location>
</feature>
<evidence type="ECO:0000256" key="4">
    <source>
        <dbReference type="ARBA" id="ARBA00022989"/>
    </source>
</evidence>
<organism evidence="7">
    <name type="scientific">marine metagenome</name>
    <dbReference type="NCBI Taxonomy" id="408172"/>
    <lineage>
        <taxon>unclassified sequences</taxon>
        <taxon>metagenomes</taxon>
        <taxon>ecological metagenomes</taxon>
    </lineage>
</organism>